<evidence type="ECO:0000256" key="2">
    <source>
        <dbReference type="ARBA" id="ARBA00022475"/>
    </source>
</evidence>
<keyword evidence="4 7" id="KW-0812">Transmembrane</keyword>
<keyword evidence="3" id="KW-0997">Cell inner membrane</keyword>
<dbReference type="PANTHER" id="PTHR30462:SF1">
    <property type="entry name" value="INTERMEMBRANE TRANSPORT PROTEIN YEBS"/>
    <property type="match status" value="1"/>
</dbReference>
<comment type="subcellular location">
    <subcellularLocation>
        <location evidence="1">Cell inner membrane</location>
    </subcellularLocation>
</comment>
<proteinExistence type="predicted"/>
<dbReference type="InterPro" id="IPR007498">
    <property type="entry name" value="PqiA-like"/>
</dbReference>
<evidence type="ECO:0000256" key="5">
    <source>
        <dbReference type="ARBA" id="ARBA00022989"/>
    </source>
</evidence>
<evidence type="ECO:0000256" key="3">
    <source>
        <dbReference type="ARBA" id="ARBA00022519"/>
    </source>
</evidence>
<reference evidence="9" key="1">
    <citation type="submission" date="2016-10" db="EMBL/GenBank/DDBJ databases">
        <authorList>
            <person name="Varghese N."/>
            <person name="Submissions S."/>
        </authorList>
    </citation>
    <scope>NUCLEOTIDE SEQUENCE [LARGE SCALE GENOMIC DNA]</scope>
    <source>
        <strain evidence="9">DSM 23317</strain>
    </source>
</reference>
<dbReference type="Pfam" id="PF04403">
    <property type="entry name" value="PqiA"/>
    <property type="match status" value="1"/>
</dbReference>
<evidence type="ECO:0000256" key="1">
    <source>
        <dbReference type="ARBA" id="ARBA00004533"/>
    </source>
</evidence>
<dbReference type="Proteomes" id="UP000199527">
    <property type="component" value="Unassembled WGS sequence"/>
</dbReference>
<keyword evidence="9" id="KW-1185">Reference proteome</keyword>
<dbReference type="RefSeq" id="WP_090366214.1">
    <property type="nucleotide sequence ID" value="NZ_FNEM01000012.1"/>
</dbReference>
<organism evidence="8 9">
    <name type="scientific">Ferrimonas sediminum</name>
    <dbReference type="NCBI Taxonomy" id="718193"/>
    <lineage>
        <taxon>Bacteria</taxon>
        <taxon>Pseudomonadati</taxon>
        <taxon>Pseudomonadota</taxon>
        <taxon>Gammaproteobacteria</taxon>
        <taxon>Alteromonadales</taxon>
        <taxon>Ferrimonadaceae</taxon>
        <taxon>Ferrimonas</taxon>
    </lineage>
</organism>
<dbReference type="OrthoDB" id="9800207at2"/>
<evidence type="ECO:0000256" key="6">
    <source>
        <dbReference type="ARBA" id="ARBA00023136"/>
    </source>
</evidence>
<evidence type="ECO:0000256" key="7">
    <source>
        <dbReference type="SAM" id="Phobius"/>
    </source>
</evidence>
<keyword evidence="5 7" id="KW-1133">Transmembrane helix</keyword>
<feature type="transmembrane region" description="Helical" evidence="7">
    <location>
        <begin position="49"/>
        <end position="69"/>
    </location>
</feature>
<dbReference type="AlphaFoldDB" id="A0A1G8VZQ8"/>
<evidence type="ECO:0000256" key="4">
    <source>
        <dbReference type="ARBA" id="ARBA00022692"/>
    </source>
</evidence>
<feature type="transmembrane region" description="Helical" evidence="7">
    <location>
        <begin position="149"/>
        <end position="167"/>
    </location>
</feature>
<sequence length="207" mass="23174">MTRPIDSERGIDRQWKLCSGCHNVVAELSHCPRCHTPVHRRKPNSLQHAWALLITAMVMLGPANFYPITQTTNQGVMVLDTIYTGIVSLVTSGMLGIAIIVFVASIAVPILKIAGLMAILLTITLKWRVGRKRLMFFYHIIEFIGRWSMLDLFVIGIVASLINMGQLLDAKPAPAATFFAMVILFTQFAAKAIDTRLLWDLEDEHEQ</sequence>
<evidence type="ECO:0000313" key="8">
    <source>
        <dbReference type="EMBL" id="SDJ70975.1"/>
    </source>
</evidence>
<dbReference type="PANTHER" id="PTHR30462">
    <property type="entry name" value="INTERMEMBRANE TRANSPORT PROTEIN PQIB-RELATED"/>
    <property type="match status" value="1"/>
</dbReference>
<keyword evidence="2" id="KW-1003">Cell membrane</keyword>
<dbReference type="InterPro" id="IPR051800">
    <property type="entry name" value="PqiA-PqiB_transport"/>
</dbReference>
<accession>A0A1G8VZQ8</accession>
<feature type="transmembrane region" description="Helical" evidence="7">
    <location>
        <begin position="173"/>
        <end position="190"/>
    </location>
</feature>
<feature type="transmembrane region" description="Helical" evidence="7">
    <location>
        <begin position="81"/>
        <end position="104"/>
    </location>
</feature>
<gene>
    <name evidence="8" type="ORF">SAMN04488540_11230</name>
</gene>
<dbReference type="EMBL" id="FNEM01000012">
    <property type="protein sequence ID" value="SDJ70975.1"/>
    <property type="molecule type" value="Genomic_DNA"/>
</dbReference>
<dbReference type="GO" id="GO:0005886">
    <property type="term" value="C:plasma membrane"/>
    <property type="evidence" value="ECO:0007669"/>
    <property type="project" value="UniProtKB-SubCell"/>
</dbReference>
<feature type="transmembrane region" description="Helical" evidence="7">
    <location>
        <begin position="110"/>
        <end position="129"/>
    </location>
</feature>
<keyword evidence="6 7" id="KW-0472">Membrane</keyword>
<protein>
    <submittedName>
        <fullName evidence="8">Paraquat-inducible protein A</fullName>
    </submittedName>
</protein>
<evidence type="ECO:0000313" key="9">
    <source>
        <dbReference type="Proteomes" id="UP000199527"/>
    </source>
</evidence>
<name>A0A1G8VZQ8_9GAMM</name>